<evidence type="ECO:0000256" key="1">
    <source>
        <dbReference type="SAM" id="Coils"/>
    </source>
</evidence>
<evidence type="ECO:0000313" key="4">
    <source>
        <dbReference type="EMBL" id="NER27846.1"/>
    </source>
</evidence>
<dbReference type="InterPro" id="IPR014001">
    <property type="entry name" value="Helicase_ATP-bd"/>
</dbReference>
<dbReference type="SUPFAM" id="SSF52540">
    <property type="entry name" value="P-loop containing nucleoside triphosphate hydrolases"/>
    <property type="match status" value="2"/>
</dbReference>
<proteinExistence type="predicted"/>
<dbReference type="InterPro" id="IPR027417">
    <property type="entry name" value="P-loop_NTPase"/>
</dbReference>
<dbReference type="Pfam" id="PF08463">
    <property type="entry name" value="EcoEI_R_C"/>
    <property type="match status" value="1"/>
</dbReference>
<dbReference type="PANTHER" id="PTHR47396:SF1">
    <property type="entry name" value="ATP-DEPENDENT HELICASE IRC3-RELATED"/>
    <property type="match status" value="1"/>
</dbReference>
<dbReference type="Pfam" id="PF00271">
    <property type="entry name" value="Helicase_C"/>
    <property type="match status" value="1"/>
</dbReference>
<dbReference type="CDD" id="cd18799">
    <property type="entry name" value="SF2_C_EcoAI-like"/>
    <property type="match status" value="1"/>
</dbReference>
<evidence type="ECO:0000259" key="2">
    <source>
        <dbReference type="PROSITE" id="PS51192"/>
    </source>
</evidence>
<sequence>MASNFDFLSHHYPELYKHAIHAESLVYTAPRASCFYTRFTLEQAVLWLYANDAYLQPPDDNSLGALIHEQTFKDNLKPELFPKLRTIHKFGNIAVHQSTPIKEKDAQYLIKELFHFLYWLRRFYSPDGKNLPKIKFNPQLIPQAKADKAQLSQQQLQALETQLSQTEEMRRIAETRQQQTEQELATLKAEIKALKQQNAVIPDTHDYNEADTRQYLIDVLLKEAGWNINQPEWKEYPVEGMPNNSGKGKVDYVLWGDNGKPLALIEAKGTRKSAKTGKHQAKLYADCLEQKFQQRPVIFYTNGYDYWIWDDLNYPPRVIEGFLKKDELEKIIFRRSSRKKLHLVKINPDIVGRTYQQEAIGRITETFENKGRKALLVMATGTGKTRTAIALVDLLKRANWVNRVLFLADRNALVTQALRAFKAHLPTVTAVDLTKKRNDPETANVVLSTYPTMFNRINRTNAHQRVFGAGYFDLVIVDEAHRSIYQKYSALFTYFDALLVGLTATPRQEINRDTYRTFDLESGVPSFAYELDDAIKDGYLVPPQGVKVPFKFLRAGIKYTELSPEEQQEYEQRFRDEESGEIPEQVNAKALNQWLFNLNTVDQALELLMQQGLKVEGGDKLGKTIIFARNTKHADFIVERFNINYPHYKGTFAQVIHSDMAYHQSLIDDFSIAKKQPTIAVSVDMLDTGIDIPEIVNLVFFKPVYSRVKFNQMIGRGTRLCKNLFAVETDKKEFLIFDLCSNFEFFSQEVPQTNTKPPQTLTTQLVKTRLELSNLLQHHSRENPEATQLQQTLLDELHQHVATMEPNNFLVRRHLQKVEEFSTRERWNQLSDVDIENIATSLAPLPNGLTPENELAKRFDLLCFKVQLAIIKQSTDFIQLRDQIRDLMHRLEEQQTVPMVKAKLSLIAEIQAETWWTDITPVKIDHIRRQLRDLIKFIDQKAQKLVYTNFIDELGAVETVNVPVQQTGFSPYQYRKKVEAYIRENEDHIAIAKLKRNLPLTDGDLASLETMLFESEVIESREKFQEVYSKDLSLKRFIRELVGLDRNAAKQAFAQYLENTSFSANQIRFVETIIDYLTQQGIMDAGLLYEPPFTDLHHEGLDGVFDDDHAEEIINIIESFNKTIGVNFGAASRSRQESDQFSSQLLC</sequence>
<dbReference type="PANTHER" id="PTHR47396">
    <property type="entry name" value="TYPE I RESTRICTION ENZYME ECOKI R PROTEIN"/>
    <property type="match status" value="1"/>
</dbReference>
<reference evidence="4" key="1">
    <citation type="submission" date="2019-11" db="EMBL/GenBank/DDBJ databases">
        <title>Genomic insights into an expanded diversity of filamentous marine cyanobacteria reveals the extraordinary biosynthetic potential of Moorea and Okeania.</title>
        <authorList>
            <person name="Ferreira Leao T."/>
            <person name="Wang M."/>
            <person name="Moss N."/>
            <person name="Da Silva R."/>
            <person name="Sanders J."/>
            <person name="Nurk S."/>
            <person name="Gurevich A."/>
            <person name="Humphrey G."/>
            <person name="Reher R."/>
            <person name="Zhu Q."/>
            <person name="Belda-Ferre P."/>
            <person name="Glukhov E."/>
            <person name="Rex R."/>
            <person name="Dorrestein P.C."/>
            <person name="Knight R."/>
            <person name="Pevzner P."/>
            <person name="Gerwick W.H."/>
            <person name="Gerwick L."/>
        </authorList>
    </citation>
    <scope>NUCLEOTIDE SEQUENCE</scope>
    <source>
        <strain evidence="4">SIO1C4</strain>
    </source>
</reference>
<dbReference type="EMBL" id="JAAHFQ010000141">
    <property type="protein sequence ID" value="NER27846.1"/>
    <property type="molecule type" value="Genomic_DNA"/>
</dbReference>
<dbReference type="GO" id="GO:0009035">
    <property type="term" value="F:type I site-specific deoxyribonuclease activity"/>
    <property type="evidence" value="ECO:0007669"/>
    <property type="project" value="UniProtKB-EC"/>
</dbReference>
<feature type="domain" description="Helicase C-terminal" evidence="3">
    <location>
        <begin position="600"/>
        <end position="762"/>
    </location>
</feature>
<dbReference type="GO" id="GO:0005829">
    <property type="term" value="C:cytosol"/>
    <property type="evidence" value="ECO:0007669"/>
    <property type="project" value="TreeGrafter"/>
</dbReference>
<dbReference type="PROSITE" id="PS51192">
    <property type="entry name" value="HELICASE_ATP_BIND_1"/>
    <property type="match status" value="1"/>
</dbReference>
<protein>
    <submittedName>
        <fullName evidence="4">DEAD/DEAH box helicase family protein</fullName>
    </submittedName>
</protein>
<name>A0A6B3N2C5_9CYAN</name>
<organism evidence="4">
    <name type="scientific">Symploca sp. SIO1C4</name>
    <dbReference type="NCBI Taxonomy" id="2607765"/>
    <lineage>
        <taxon>Bacteria</taxon>
        <taxon>Bacillati</taxon>
        <taxon>Cyanobacteriota</taxon>
        <taxon>Cyanophyceae</taxon>
        <taxon>Coleofasciculales</taxon>
        <taxon>Coleofasciculaceae</taxon>
        <taxon>Symploca</taxon>
    </lineage>
</organism>
<evidence type="ECO:0000259" key="3">
    <source>
        <dbReference type="PROSITE" id="PS51194"/>
    </source>
</evidence>
<keyword evidence="4" id="KW-0547">Nucleotide-binding</keyword>
<dbReference type="GO" id="GO:0005524">
    <property type="term" value="F:ATP binding"/>
    <property type="evidence" value="ECO:0007669"/>
    <property type="project" value="UniProtKB-KW"/>
</dbReference>
<gene>
    <name evidence="4" type="ORF">F6J89_09485</name>
</gene>
<dbReference type="GO" id="GO:0004386">
    <property type="term" value="F:helicase activity"/>
    <property type="evidence" value="ECO:0007669"/>
    <property type="project" value="UniProtKB-KW"/>
</dbReference>
<keyword evidence="1" id="KW-0175">Coiled coil</keyword>
<dbReference type="PROSITE" id="PS51194">
    <property type="entry name" value="HELICASE_CTER"/>
    <property type="match status" value="1"/>
</dbReference>
<dbReference type="InterPro" id="IPR007409">
    <property type="entry name" value="Restrct_endonuc_type1_HsdR_N"/>
</dbReference>
<keyword evidence="4" id="KW-0347">Helicase</keyword>
<feature type="domain" description="Helicase ATP-binding" evidence="2">
    <location>
        <begin position="365"/>
        <end position="524"/>
    </location>
</feature>
<dbReference type="Gene3D" id="3.40.50.300">
    <property type="entry name" value="P-loop containing nucleotide triphosphate hydrolases"/>
    <property type="match status" value="2"/>
</dbReference>
<dbReference type="InterPro" id="IPR013670">
    <property type="entry name" value="EcoEI_R_C_dom"/>
</dbReference>
<comment type="caution">
    <text evidence="4">The sequence shown here is derived from an EMBL/GenBank/DDBJ whole genome shotgun (WGS) entry which is preliminary data.</text>
</comment>
<dbReference type="InterPro" id="IPR006935">
    <property type="entry name" value="Helicase/UvrB_N"/>
</dbReference>
<dbReference type="Pfam" id="PF04851">
    <property type="entry name" value="ResIII"/>
    <property type="match status" value="1"/>
</dbReference>
<dbReference type="Pfam" id="PF13643">
    <property type="entry name" value="DUF4145"/>
    <property type="match status" value="1"/>
</dbReference>
<dbReference type="Gene3D" id="3.90.1570.30">
    <property type="match status" value="1"/>
</dbReference>
<dbReference type="GO" id="GO:0003677">
    <property type="term" value="F:DNA binding"/>
    <property type="evidence" value="ECO:0007669"/>
    <property type="project" value="UniProtKB-KW"/>
</dbReference>
<keyword evidence="4" id="KW-0378">Hydrolase</keyword>
<dbReference type="InterPro" id="IPR025285">
    <property type="entry name" value="DUF4145"/>
</dbReference>
<dbReference type="CDD" id="cd18032">
    <property type="entry name" value="DEXHc_RE_I_III_res"/>
    <property type="match status" value="1"/>
</dbReference>
<accession>A0A6B3N2C5</accession>
<dbReference type="GO" id="GO:0009307">
    <property type="term" value="P:DNA restriction-modification system"/>
    <property type="evidence" value="ECO:0007669"/>
    <property type="project" value="UniProtKB-KW"/>
</dbReference>
<dbReference type="InterPro" id="IPR001650">
    <property type="entry name" value="Helicase_C-like"/>
</dbReference>
<dbReference type="SMART" id="SM00487">
    <property type="entry name" value="DEXDc"/>
    <property type="match status" value="1"/>
</dbReference>
<feature type="coiled-coil region" evidence="1">
    <location>
        <begin position="149"/>
        <end position="197"/>
    </location>
</feature>
<dbReference type="InterPro" id="IPR050742">
    <property type="entry name" value="Helicase_Restrict-Modif_Enz"/>
</dbReference>
<dbReference type="Pfam" id="PF04313">
    <property type="entry name" value="HSDR_N"/>
    <property type="match status" value="1"/>
</dbReference>
<dbReference type="AlphaFoldDB" id="A0A6B3N2C5"/>
<keyword evidence="4" id="KW-0067">ATP-binding</keyword>